<comment type="caution">
    <text evidence="3">The sequence shown here is derived from an EMBL/GenBank/DDBJ whole genome shotgun (WGS) entry which is preliminary data.</text>
</comment>
<feature type="transmembrane region" description="Helical" evidence="1">
    <location>
        <begin position="20"/>
        <end position="46"/>
    </location>
</feature>
<protein>
    <submittedName>
        <fullName evidence="3">SHOCT domain-containing protein</fullName>
    </submittedName>
</protein>
<feature type="domain" description="SHOCT" evidence="2">
    <location>
        <begin position="61"/>
        <end position="87"/>
    </location>
</feature>
<reference evidence="3" key="1">
    <citation type="journal article" date="2020" name="mSystems">
        <title>Genome- and Community-Level Interaction Insights into Carbon Utilization and Element Cycling Functions of Hydrothermarchaeota in Hydrothermal Sediment.</title>
        <authorList>
            <person name="Zhou Z."/>
            <person name="Liu Y."/>
            <person name="Xu W."/>
            <person name="Pan J."/>
            <person name="Luo Z.H."/>
            <person name="Li M."/>
        </authorList>
    </citation>
    <scope>NUCLEOTIDE SEQUENCE [LARGE SCALE GENOMIC DNA]</scope>
    <source>
        <strain evidence="3">SpSt-716</strain>
    </source>
</reference>
<proteinExistence type="predicted"/>
<keyword evidence="1" id="KW-0472">Membrane</keyword>
<organism evidence="3">
    <name type="scientific">Candidatus Caldatribacterium californiense</name>
    <dbReference type="NCBI Taxonomy" id="1454726"/>
    <lineage>
        <taxon>Bacteria</taxon>
        <taxon>Pseudomonadati</taxon>
        <taxon>Atribacterota</taxon>
        <taxon>Atribacteria</taxon>
        <taxon>Atribacterales</taxon>
        <taxon>Candidatus Caldatribacteriaceae</taxon>
        <taxon>Candidatus Caldatribacterium</taxon>
    </lineage>
</organism>
<accession>A0A7V3YKV0</accession>
<dbReference type="Pfam" id="PF09851">
    <property type="entry name" value="SHOCT"/>
    <property type="match status" value="1"/>
</dbReference>
<evidence type="ECO:0000313" key="3">
    <source>
        <dbReference type="EMBL" id="HGI74530.1"/>
    </source>
</evidence>
<sequence>MHGHGLFWVPFWGYYYFPYGWFFWGRILAGVVVFLCIFCLLFLLFWAGRPMVRSSRFFEEDPIEILKRRYARGEITREEYERMREELKR</sequence>
<dbReference type="AlphaFoldDB" id="A0A7V3YKV0"/>
<keyword evidence="1" id="KW-1133">Transmembrane helix</keyword>
<gene>
    <name evidence="3" type="ORF">ENU96_02455</name>
</gene>
<name>A0A7V3YKV0_9BACT</name>
<evidence type="ECO:0000256" key="1">
    <source>
        <dbReference type="SAM" id="Phobius"/>
    </source>
</evidence>
<dbReference type="InterPro" id="IPR018649">
    <property type="entry name" value="SHOCT"/>
</dbReference>
<dbReference type="EMBL" id="DTEN01000100">
    <property type="protein sequence ID" value="HGI74530.1"/>
    <property type="molecule type" value="Genomic_DNA"/>
</dbReference>
<evidence type="ECO:0000259" key="2">
    <source>
        <dbReference type="Pfam" id="PF09851"/>
    </source>
</evidence>
<keyword evidence="1" id="KW-0812">Transmembrane</keyword>